<dbReference type="GO" id="GO:0005737">
    <property type="term" value="C:cytoplasm"/>
    <property type="evidence" value="ECO:0007669"/>
    <property type="project" value="UniProtKB-ARBA"/>
</dbReference>
<evidence type="ECO:0000256" key="11">
    <source>
        <dbReference type="ARBA" id="ARBA00048070"/>
    </source>
</evidence>
<dbReference type="GO" id="GO:0046872">
    <property type="term" value="F:metal ion binding"/>
    <property type="evidence" value="ECO:0007669"/>
    <property type="project" value="UniProtKB-KW"/>
</dbReference>
<comment type="cofactor">
    <cofactor evidence="1">
        <name>Mg(2+)</name>
        <dbReference type="ChEBI" id="CHEBI:18420"/>
    </cofactor>
</comment>
<proteinExistence type="inferred from homology"/>
<keyword evidence="8" id="KW-0460">Magnesium</keyword>
<evidence type="ECO:0000256" key="5">
    <source>
        <dbReference type="ARBA" id="ARBA00022741"/>
    </source>
</evidence>
<dbReference type="GO" id="GO:0047334">
    <property type="term" value="F:diphosphate-fructose-6-phosphate 1-phosphotransferase activity"/>
    <property type="evidence" value="ECO:0007669"/>
    <property type="project" value="UniProtKB-EC"/>
</dbReference>
<dbReference type="Proteomes" id="UP000435649">
    <property type="component" value="Unassembled WGS sequence"/>
</dbReference>
<dbReference type="AlphaFoldDB" id="A0A844G6P8"/>
<accession>A0A844G6P8</accession>
<dbReference type="PRINTS" id="PR00476">
    <property type="entry name" value="PHFRCTKINASE"/>
</dbReference>
<evidence type="ECO:0000256" key="1">
    <source>
        <dbReference type="ARBA" id="ARBA00001946"/>
    </source>
</evidence>
<evidence type="ECO:0000256" key="7">
    <source>
        <dbReference type="ARBA" id="ARBA00022840"/>
    </source>
</evidence>
<dbReference type="EMBL" id="VUNS01000021">
    <property type="protein sequence ID" value="MST98634.1"/>
    <property type="molecule type" value="Genomic_DNA"/>
</dbReference>
<comment type="function">
    <text evidence="2">Catalyzes the phosphorylation of D-fructose 6-phosphate, the first committing step of glycolysis. Uses inorganic phosphate (PPi) as phosphoryl donor instead of ATP like common ATP-dependent phosphofructokinases (ATP-PFKs), which renders the reaction reversible, and can thus function both in glycolysis and gluconeogenesis. Consistently, PPi-PFK can replace the enzymes of both the forward (ATP-PFK) and reverse (fructose-bisphosphatase (FBPase)) reactions.</text>
</comment>
<dbReference type="UniPathway" id="UPA00109">
    <property type="reaction ID" value="UER00182"/>
</dbReference>
<dbReference type="Pfam" id="PF00365">
    <property type="entry name" value="PFK"/>
    <property type="match status" value="1"/>
</dbReference>
<dbReference type="RefSeq" id="WP_106055503.1">
    <property type="nucleotide sequence ID" value="NZ_CALXOB010000028.1"/>
</dbReference>
<keyword evidence="3" id="KW-0808">Transferase</keyword>
<evidence type="ECO:0000313" key="15">
    <source>
        <dbReference type="Proteomes" id="UP000435649"/>
    </source>
</evidence>
<evidence type="ECO:0000256" key="9">
    <source>
        <dbReference type="ARBA" id="ARBA00023152"/>
    </source>
</evidence>
<comment type="similarity">
    <text evidence="10">Belongs to the phosphofructokinase type A (PFKA) family.</text>
</comment>
<dbReference type="InterPro" id="IPR050929">
    <property type="entry name" value="PFKA"/>
</dbReference>
<evidence type="ECO:0000256" key="3">
    <source>
        <dbReference type="ARBA" id="ARBA00022679"/>
    </source>
</evidence>
<dbReference type="GO" id="GO:0005524">
    <property type="term" value="F:ATP binding"/>
    <property type="evidence" value="ECO:0007669"/>
    <property type="project" value="UniProtKB-KW"/>
</dbReference>
<dbReference type="Gene3D" id="3.40.50.450">
    <property type="match status" value="1"/>
</dbReference>
<organism evidence="14 15">
    <name type="scientific">Victivallis lenta</name>
    <dbReference type="NCBI Taxonomy" id="2606640"/>
    <lineage>
        <taxon>Bacteria</taxon>
        <taxon>Pseudomonadati</taxon>
        <taxon>Lentisphaerota</taxon>
        <taxon>Lentisphaeria</taxon>
        <taxon>Victivallales</taxon>
        <taxon>Victivallaceae</taxon>
        <taxon>Victivallis</taxon>
    </lineage>
</organism>
<keyword evidence="9" id="KW-0324">Glycolysis</keyword>
<sequence length="431" mass="47027">MTMDIKDFQIPRLGRAQLDSPLDPSTAFIDDGATVAYDSDAAKLAEYVRKGKTIPAFELAGPRARIYHDPSWCKAAVLTAGGLCPGLNDVIKFLTSTLRGQYKVPIVYGIRYGYRGLNPASKLAPIVLTDENTDDIHEQGGTILGSSRGEEDTGVMVDTLMRMNINLLFCIGGDGTARCAHDIAMEAQRRGLSISVISIPKTIDNDISFIDKSFGFETAVAACSRFASGANNEAKGAYNGIGLVRVMGRDSGFIAAYATLANSYINYCLVPERKFTLEGEGPDALLPNLVERMNRKHHAVMIVAEGAGQELFDKLPEMHDASGNLIHNDIGILLRDKIREHFKKLDIEVNVKYFDTSYAVRSGPCHGADAVFCAMLAQNAVHAAMAGRTDMVIGHWGDHFTHVPIALATRERKKIDLHSQLWTSVRASTCF</sequence>
<evidence type="ECO:0000256" key="12">
    <source>
        <dbReference type="ARBA" id="ARBA00048072"/>
    </source>
</evidence>
<keyword evidence="7" id="KW-0067">ATP-binding</keyword>
<dbReference type="InterPro" id="IPR000023">
    <property type="entry name" value="Phosphofructokinase_dom"/>
</dbReference>
<evidence type="ECO:0000259" key="13">
    <source>
        <dbReference type="Pfam" id="PF00365"/>
    </source>
</evidence>
<evidence type="ECO:0000256" key="10">
    <source>
        <dbReference type="ARBA" id="ARBA00038478"/>
    </source>
</evidence>
<feature type="domain" description="Phosphofructokinase" evidence="13">
    <location>
        <begin position="75"/>
        <end position="383"/>
    </location>
</feature>
<keyword evidence="6 14" id="KW-0418">Kinase</keyword>
<protein>
    <submittedName>
        <fullName evidence="14">ATP-dependent 6-phosphofructokinase</fullName>
    </submittedName>
</protein>
<evidence type="ECO:0000313" key="14">
    <source>
        <dbReference type="EMBL" id="MST98634.1"/>
    </source>
</evidence>
<comment type="caution">
    <text evidence="14">The sequence shown here is derived from an EMBL/GenBank/DDBJ whole genome shotgun (WGS) entry which is preliminary data.</text>
</comment>
<name>A0A844G6P8_9BACT</name>
<evidence type="ECO:0000256" key="8">
    <source>
        <dbReference type="ARBA" id="ARBA00022842"/>
    </source>
</evidence>
<reference evidence="14 15" key="1">
    <citation type="submission" date="2019-08" db="EMBL/GenBank/DDBJ databases">
        <title>In-depth cultivation of the pig gut microbiome towards novel bacterial diversity and tailored functional studies.</title>
        <authorList>
            <person name="Wylensek D."/>
            <person name="Hitch T.C.A."/>
            <person name="Clavel T."/>
        </authorList>
    </citation>
    <scope>NUCLEOTIDE SEQUENCE [LARGE SCALE GENOMIC DNA]</scope>
    <source>
        <strain evidence="14 15">BBE-744-WT-12</strain>
    </source>
</reference>
<dbReference type="InterPro" id="IPR022953">
    <property type="entry name" value="ATP_PFK"/>
</dbReference>
<comment type="catalytic activity">
    <reaction evidence="11">
        <text>beta-D-fructose 6-phosphate + ATP = beta-D-fructose 1,6-bisphosphate + ADP + H(+)</text>
        <dbReference type="Rhea" id="RHEA:16109"/>
        <dbReference type="ChEBI" id="CHEBI:15378"/>
        <dbReference type="ChEBI" id="CHEBI:30616"/>
        <dbReference type="ChEBI" id="CHEBI:32966"/>
        <dbReference type="ChEBI" id="CHEBI:57634"/>
        <dbReference type="ChEBI" id="CHEBI:456216"/>
        <dbReference type="EC" id="2.7.1.11"/>
    </reaction>
</comment>
<comment type="catalytic activity">
    <reaction evidence="12">
        <text>beta-D-fructose 6-phosphate + diphosphate = beta-D-fructose 1,6-bisphosphate + phosphate + H(+)</text>
        <dbReference type="Rhea" id="RHEA:13613"/>
        <dbReference type="ChEBI" id="CHEBI:15378"/>
        <dbReference type="ChEBI" id="CHEBI:32966"/>
        <dbReference type="ChEBI" id="CHEBI:33019"/>
        <dbReference type="ChEBI" id="CHEBI:43474"/>
        <dbReference type="ChEBI" id="CHEBI:57634"/>
        <dbReference type="EC" id="2.7.1.90"/>
    </reaction>
</comment>
<keyword evidence="4" id="KW-0479">Metal-binding</keyword>
<dbReference type="InterPro" id="IPR035966">
    <property type="entry name" value="PKF_sf"/>
</dbReference>
<keyword evidence="5" id="KW-0547">Nucleotide-binding</keyword>
<keyword evidence="15" id="KW-1185">Reference proteome</keyword>
<evidence type="ECO:0000256" key="6">
    <source>
        <dbReference type="ARBA" id="ARBA00022777"/>
    </source>
</evidence>
<dbReference type="InterPro" id="IPR012004">
    <property type="entry name" value="PyroP-dep_PFK_TP0108"/>
</dbReference>
<gene>
    <name evidence="14" type="ORF">FYJ85_16465</name>
</gene>
<evidence type="ECO:0000256" key="2">
    <source>
        <dbReference type="ARBA" id="ARBA00003138"/>
    </source>
</evidence>
<dbReference type="PANTHER" id="PTHR45770">
    <property type="entry name" value="ATP-DEPENDENT 6-PHOSPHOFRUCTOKINASE 1"/>
    <property type="match status" value="1"/>
</dbReference>
<dbReference type="GO" id="GO:0006002">
    <property type="term" value="P:fructose 6-phosphate metabolic process"/>
    <property type="evidence" value="ECO:0007669"/>
    <property type="project" value="InterPro"/>
</dbReference>
<dbReference type="GO" id="GO:0003872">
    <property type="term" value="F:6-phosphofructokinase activity"/>
    <property type="evidence" value="ECO:0007669"/>
    <property type="project" value="UniProtKB-EC"/>
</dbReference>
<dbReference type="SUPFAM" id="SSF53784">
    <property type="entry name" value="Phosphofructokinase"/>
    <property type="match status" value="1"/>
</dbReference>
<dbReference type="NCBIfam" id="NF005301">
    <property type="entry name" value="PRK06830.1"/>
    <property type="match status" value="1"/>
</dbReference>
<dbReference type="PIRSF" id="PIRSF000534">
    <property type="entry name" value="PPi_PFK_TP0108"/>
    <property type="match status" value="1"/>
</dbReference>
<evidence type="ECO:0000256" key="4">
    <source>
        <dbReference type="ARBA" id="ARBA00022723"/>
    </source>
</evidence>